<reference evidence="9" key="1">
    <citation type="journal article" date="2012" name="Science">
        <title>The Paleozoic origin of enzymatic lignin decomposition reconstructed from 31 fungal genomes.</title>
        <authorList>
            <person name="Floudas D."/>
            <person name="Binder M."/>
            <person name="Riley R."/>
            <person name="Barry K."/>
            <person name="Blanchette R.A."/>
            <person name="Henrissat B."/>
            <person name="Martinez A.T."/>
            <person name="Otillar R."/>
            <person name="Spatafora J.W."/>
            <person name="Yadav J.S."/>
            <person name="Aerts A."/>
            <person name="Benoit I."/>
            <person name="Boyd A."/>
            <person name="Carlson A."/>
            <person name="Copeland A."/>
            <person name="Coutinho P.M."/>
            <person name="de Vries R.P."/>
            <person name="Ferreira P."/>
            <person name="Findley K."/>
            <person name="Foster B."/>
            <person name="Gaskell J."/>
            <person name="Glotzer D."/>
            <person name="Gorecki P."/>
            <person name="Heitman J."/>
            <person name="Hesse C."/>
            <person name="Hori C."/>
            <person name="Igarashi K."/>
            <person name="Jurgens J.A."/>
            <person name="Kallen N."/>
            <person name="Kersten P."/>
            <person name="Kohler A."/>
            <person name="Kuees U."/>
            <person name="Kumar T.K.A."/>
            <person name="Kuo A."/>
            <person name="LaButti K."/>
            <person name="Larrondo L.F."/>
            <person name="Lindquist E."/>
            <person name="Ling A."/>
            <person name="Lombard V."/>
            <person name="Lucas S."/>
            <person name="Lundell T."/>
            <person name="Martin R."/>
            <person name="McLaughlin D.J."/>
            <person name="Morgenstern I."/>
            <person name="Morin E."/>
            <person name="Murat C."/>
            <person name="Nagy L.G."/>
            <person name="Nolan M."/>
            <person name="Ohm R.A."/>
            <person name="Patyshakuliyeva A."/>
            <person name="Rokas A."/>
            <person name="Ruiz-Duenas F.J."/>
            <person name="Sabat G."/>
            <person name="Salamov A."/>
            <person name="Samejima M."/>
            <person name="Schmutz J."/>
            <person name="Slot J.C."/>
            <person name="St John F."/>
            <person name="Stenlid J."/>
            <person name="Sun H."/>
            <person name="Sun S."/>
            <person name="Syed K."/>
            <person name="Tsang A."/>
            <person name="Wiebenga A."/>
            <person name="Young D."/>
            <person name="Pisabarro A."/>
            <person name="Eastwood D.C."/>
            <person name="Martin F."/>
            <person name="Cullen D."/>
            <person name="Grigoriev I.V."/>
            <person name="Hibbett D.S."/>
        </authorList>
    </citation>
    <scope>NUCLEOTIDE SEQUENCE [LARGE SCALE GENOMIC DNA]</scope>
    <source>
        <strain evidence="9">RWD-64-598 SS2</strain>
    </source>
</reference>
<evidence type="ECO:0000256" key="4">
    <source>
        <dbReference type="ARBA" id="ARBA00022989"/>
    </source>
</evidence>
<protein>
    <submittedName>
        <fullName evidence="8">MFS general substrate transporter</fullName>
    </submittedName>
</protein>
<dbReference type="OrthoDB" id="2985014at2759"/>
<keyword evidence="5 6" id="KW-0472">Membrane</keyword>
<gene>
    <name evidence="8" type="ORF">CONPUDRAFT_128852</name>
</gene>
<evidence type="ECO:0000256" key="3">
    <source>
        <dbReference type="ARBA" id="ARBA00022692"/>
    </source>
</evidence>
<keyword evidence="4 6" id="KW-1133">Transmembrane helix</keyword>
<dbReference type="PROSITE" id="PS50850">
    <property type="entry name" value="MFS"/>
    <property type="match status" value="1"/>
</dbReference>
<evidence type="ECO:0000313" key="9">
    <source>
        <dbReference type="Proteomes" id="UP000053558"/>
    </source>
</evidence>
<keyword evidence="3 6" id="KW-0812">Transmembrane</keyword>
<dbReference type="FunFam" id="1.20.1250.20:FF:000013">
    <property type="entry name" value="MFS general substrate transporter"/>
    <property type="match status" value="1"/>
</dbReference>
<organism evidence="8 9">
    <name type="scientific">Coniophora puteana (strain RWD-64-598)</name>
    <name type="common">Brown rot fungus</name>
    <dbReference type="NCBI Taxonomy" id="741705"/>
    <lineage>
        <taxon>Eukaryota</taxon>
        <taxon>Fungi</taxon>
        <taxon>Dikarya</taxon>
        <taxon>Basidiomycota</taxon>
        <taxon>Agaricomycotina</taxon>
        <taxon>Agaricomycetes</taxon>
        <taxon>Agaricomycetidae</taxon>
        <taxon>Boletales</taxon>
        <taxon>Coniophorineae</taxon>
        <taxon>Coniophoraceae</taxon>
        <taxon>Coniophora</taxon>
    </lineage>
</organism>
<dbReference type="SUPFAM" id="SSF103473">
    <property type="entry name" value="MFS general substrate transporter"/>
    <property type="match status" value="1"/>
</dbReference>
<dbReference type="Proteomes" id="UP000053558">
    <property type="component" value="Unassembled WGS sequence"/>
</dbReference>
<feature type="transmembrane region" description="Helical" evidence="6">
    <location>
        <begin position="93"/>
        <end position="114"/>
    </location>
</feature>
<dbReference type="RefSeq" id="XP_007772181.1">
    <property type="nucleotide sequence ID" value="XM_007773991.1"/>
</dbReference>
<evidence type="ECO:0000313" key="8">
    <source>
        <dbReference type="EMBL" id="EIW77871.1"/>
    </source>
</evidence>
<feature type="transmembrane region" description="Helical" evidence="6">
    <location>
        <begin position="378"/>
        <end position="400"/>
    </location>
</feature>
<feature type="transmembrane region" description="Helical" evidence="6">
    <location>
        <begin position="151"/>
        <end position="169"/>
    </location>
</feature>
<dbReference type="PANTHER" id="PTHR43791:SF85">
    <property type="entry name" value="TRANSPORTER, PUTATIVE (AFU_ORTHOLOGUE AFUA_6G00710)-RELATED"/>
    <property type="match status" value="1"/>
</dbReference>
<comment type="caution">
    <text evidence="8">The sequence shown here is derived from an EMBL/GenBank/DDBJ whole genome shotgun (WGS) entry which is preliminary data.</text>
</comment>
<proteinExistence type="predicted"/>
<keyword evidence="9" id="KW-1185">Reference proteome</keyword>
<feature type="transmembrane region" description="Helical" evidence="6">
    <location>
        <begin position="351"/>
        <end position="372"/>
    </location>
</feature>
<name>A0A5M3MGY1_CONPW</name>
<accession>A0A5M3MGY1</accession>
<dbReference type="Gene3D" id="1.20.1250.20">
    <property type="entry name" value="MFS general substrate transporter like domains"/>
    <property type="match status" value="2"/>
</dbReference>
<dbReference type="PANTHER" id="PTHR43791">
    <property type="entry name" value="PERMEASE-RELATED"/>
    <property type="match status" value="1"/>
</dbReference>
<dbReference type="GO" id="GO:0016020">
    <property type="term" value="C:membrane"/>
    <property type="evidence" value="ECO:0007669"/>
    <property type="project" value="UniProtKB-SubCell"/>
</dbReference>
<feature type="transmembrane region" description="Helical" evidence="6">
    <location>
        <begin position="214"/>
        <end position="236"/>
    </location>
</feature>
<sequence>MVKFDSLRSTDAPELGYLKDGPPDLVTDTVTIVDLPEGGQGQLERRVWRKLDMCVLPLATMFYLLSFLDRANIANAKVAGMGTELGMSSYDYSIALTITYIPYILTEIPSNLVLKMVGPDLMLPAMVTAWGLVATLQGMVTSYSGLLACRFFLGFAEGGLLPGMTLYLASLYPREMLQTRIATFFASASLSGAFSGLLAAAISHMDGVGGRPGWAWIFILEGLFTVLFGVICFFLLPKSPETARFLSPVERSYIIRRLKEGGTASKDDSDNKVNWGEIVATIKSPQVLIMFIINILIGTMLYGIAYFEPIIVQGLGFTGNRAQLMSAPPFAAAFVFSLSSALISDRYGRRGLMTIFFSLWSIIGYSIFLASGSRHAQYGALFLTVSGTYSSCPAIIAWMANNSAPHARRATAVALAFIASNLGGVFATWLFGTLSPAPDYRTATVVCIAFSAGSAVLAGVNWMYLSRKNRRKAQRRRELMMLGRREGEGEEKGMGDKSVWFVYNL</sequence>
<dbReference type="EMBL" id="JH711583">
    <property type="protein sequence ID" value="EIW77871.1"/>
    <property type="molecule type" value="Genomic_DNA"/>
</dbReference>
<evidence type="ECO:0000259" key="7">
    <source>
        <dbReference type="PROSITE" id="PS50850"/>
    </source>
</evidence>
<dbReference type="GeneID" id="19200152"/>
<feature type="transmembrane region" description="Helical" evidence="6">
    <location>
        <begin position="121"/>
        <end position="139"/>
    </location>
</feature>
<keyword evidence="2" id="KW-0813">Transport</keyword>
<feature type="transmembrane region" description="Helical" evidence="6">
    <location>
        <begin position="327"/>
        <end position="344"/>
    </location>
</feature>
<evidence type="ECO:0000256" key="2">
    <source>
        <dbReference type="ARBA" id="ARBA00022448"/>
    </source>
</evidence>
<dbReference type="InterPro" id="IPR020846">
    <property type="entry name" value="MFS_dom"/>
</dbReference>
<dbReference type="OMA" id="GDESAWF"/>
<dbReference type="GO" id="GO:0022857">
    <property type="term" value="F:transmembrane transporter activity"/>
    <property type="evidence" value="ECO:0007669"/>
    <property type="project" value="InterPro"/>
</dbReference>
<dbReference type="AlphaFoldDB" id="A0A5M3MGY1"/>
<feature type="transmembrane region" description="Helical" evidence="6">
    <location>
        <begin position="287"/>
        <end position="307"/>
    </location>
</feature>
<feature type="transmembrane region" description="Helical" evidence="6">
    <location>
        <begin position="181"/>
        <end position="202"/>
    </location>
</feature>
<evidence type="ECO:0000256" key="1">
    <source>
        <dbReference type="ARBA" id="ARBA00004141"/>
    </source>
</evidence>
<feature type="transmembrane region" description="Helical" evidence="6">
    <location>
        <begin position="54"/>
        <end position="73"/>
    </location>
</feature>
<feature type="transmembrane region" description="Helical" evidence="6">
    <location>
        <begin position="443"/>
        <end position="465"/>
    </location>
</feature>
<evidence type="ECO:0000256" key="5">
    <source>
        <dbReference type="ARBA" id="ARBA00023136"/>
    </source>
</evidence>
<dbReference type="KEGG" id="cput:CONPUDRAFT_128852"/>
<evidence type="ECO:0000256" key="6">
    <source>
        <dbReference type="SAM" id="Phobius"/>
    </source>
</evidence>
<dbReference type="Pfam" id="PF07690">
    <property type="entry name" value="MFS_1"/>
    <property type="match status" value="1"/>
</dbReference>
<feature type="domain" description="Major facilitator superfamily (MFS) profile" evidence="7">
    <location>
        <begin position="55"/>
        <end position="470"/>
    </location>
</feature>
<comment type="subcellular location">
    <subcellularLocation>
        <location evidence="1">Membrane</location>
        <topology evidence="1">Multi-pass membrane protein</topology>
    </subcellularLocation>
</comment>
<dbReference type="InterPro" id="IPR011701">
    <property type="entry name" value="MFS"/>
</dbReference>
<dbReference type="InterPro" id="IPR036259">
    <property type="entry name" value="MFS_trans_sf"/>
</dbReference>
<dbReference type="FunFam" id="1.20.1250.20:FF:000034">
    <property type="entry name" value="MFS general substrate transporter"/>
    <property type="match status" value="1"/>
</dbReference>
<feature type="transmembrane region" description="Helical" evidence="6">
    <location>
        <begin position="412"/>
        <end position="431"/>
    </location>
</feature>